<dbReference type="Gene3D" id="1.10.10.10">
    <property type="entry name" value="Winged helix-like DNA-binding domain superfamily/Winged helix DNA-binding domain"/>
    <property type="match status" value="1"/>
</dbReference>
<dbReference type="KEGG" id="ful:C4N20_04780"/>
<proteinExistence type="predicted"/>
<dbReference type="PANTHER" id="PTHR42756:SF1">
    <property type="entry name" value="TRANSCRIPTIONAL REPRESSOR OF EMRAB OPERON"/>
    <property type="match status" value="1"/>
</dbReference>
<dbReference type="InterPro" id="IPR036390">
    <property type="entry name" value="WH_DNA-bd_sf"/>
</dbReference>
<gene>
    <name evidence="5" type="ORF">NCTC12112_02842</name>
</gene>
<evidence type="ECO:0000256" key="3">
    <source>
        <dbReference type="ARBA" id="ARBA00023163"/>
    </source>
</evidence>
<dbReference type="PRINTS" id="PR00598">
    <property type="entry name" value="HTHMARR"/>
</dbReference>
<evidence type="ECO:0000313" key="6">
    <source>
        <dbReference type="Proteomes" id="UP000249008"/>
    </source>
</evidence>
<dbReference type="GeneID" id="78454111"/>
<evidence type="ECO:0000313" key="5">
    <source>
        <dbReference type="EMBL" id="SQJ13224.1"/>
    </source>
</evidence>
<dbReference type="EMBL" id="LS483487">
    <property type="protein sequence ID" value="SQJ13224.1"/>
    <property type="molecule type" value="Genomic_DNA"/>
</dbReference>
<name>A0AAX2JE42_9FUSO</name>
<evidence type="ECO:0000256" key="2">
    <source>
        <dbReference type="ARBA" id="ARBA00023125"/>
    </source>
</evidence>
<accession>A0AAX2JE42</accession>
<dbReference type="InterPro" id="IPR000835">
    <property type="entry name" value="HTH_MarR-typ"/>
</dbReference>
<dbReference type="PROSITE" id="PS50995">
    <property type="entry name" value="HTH_MARR_2"/>
    <property type="match status" value="1"/>
</dbReference>
<evidence type="ECO:0000256" key="1">
    <source>
        <dbReference type="ARBA" id="ARBA00023015"/>
    </source>
</evidence>
<keyword evidence="3" id="KW-0804">Transcription</keyword>
<protein>
    <submittedName>
        <fullName evidence="5">Homoprotocatechuate degradation operon regulator, HpaR</fullName>
    </submittedName>
</protein>
<feature type="domain" description="HTH marR-type" evidence="4">
    <location>
        <begin position="2"/>
        <end position="139"/>
    </location>
</feature>
<dbReference type="RefSeq" id="WP_005979512.1">
    <property type="nucleotide sequence ID" value="NZ_BAABXY010000001.1"/>
</dbReference>
<dbReference type="AlphaFoldDB" id="A0AAX2JE42"/>
<dbReference type="PANTHER" id="PTHR42756">
    <property type="entry name" value="TRANSCRIPTIONAL REGULATOR, MARR"/>
    <property type="match status" value="1"/>
</dbReference>
<sequence>MKTDLGFYIKKLENLLQRQAYKAYHGKNDNDYSLMNMWITDFLTDHESKDIFPKDIEEEFFITRATTSKMLALMEKKELIARESVPEDGRLKKIVLLPKGRELQKKCIQMRDKIEEKLTVNLTEEEKKQFLIISKKIIDGMS</sequence>
<dbReference type="GO" id="GO:0003700">
    <property type="term" value="F:DNA-binding transcription factor activity"/>
    <property type="evidence" value="ECO:0007669"/>
    <property type="project" value="InterPro"/>
</dbReference>
<dbReference type="GO" id="GO:0003677">
    <property type="term" value="F:DNA binding"/>
    <property type="evidence" value="ECO:0007669"/>
    <property type="project" value="UniProtKB-KW"/>
</dbReference>
<keyword evidence="2" id="KW-0238">DNA-binding</keyword>
<evidence type="ECO:0000259" key="4">
    <source>
        <dbReference type="PROSITE" id="PS50995"/>
    </source>
</evidence>
<dbReference type="InterPro" id="IPR036388">
    <property type="entry name" value="WH-like_DNA-bd_sf"/>
</dbReference>
<dbReference type="SMART" id="SM00347">
    <property type="entry name" value="HTH_MARR"/>
    <property type="match status" value="1"/>
</dbReference>
<dbReference type="SUPFAM" id="SSF46785">
    <property type="entry name" value="Winged helix' DNA-binding domain"/>
    <property type="match status" value="1"/>
</dbReference>
<dbReference type="Pfam" id="PF12802">
    <property type="entry name" value="MarR_2"/>
    <property type="match status" value="1"/>
</dbReference>
<keyword evidence="1" id="KW-0805">Transcription regulation</keyword>
<dbReference type="Proteomes" id="UP000249008">
    <property type="component" value="Chromosome 1"/>
</dbReference>
<reference evidence="5 6" key="1">
    <citation type="submission" date="2018-06" db="EMBL/GenBank/DDBJ databases">
        <authorList>
            <consortium name="Pathogen Informatics"/>
            <person name="Doyle S."/>
        </authorList>
    </citation>
    <scope>NUCLEOTIDE SEQUENCE [LARGE SCALE GENOMIC DNA]</scope>
    <source>
        <strain evidence="5 6">NCTC12112</strain>
    </source>
</reference>
<organism evidence="5 6">
    <name type="scientific">Fusobacterium ulcerans</name>
    <dbReference type="NCBI Taxonomy" id="861"/>
    <lineage>
        <taxon>Bacteria</taxon>
        <taxon>Fusobacteriati</taxon>
        <taxon>Fusobacteriota</taxon>
        <taxon>Fusobacteriia</taxon>
        <taxon>Fusobacteriales</taxon>
        <taxon>Fusobacteriaceae</taxon>
        <taxon>Fusobacterium</taxon>
    </lineage>
</organism>